<dbReference type="SUPFAM" id="SSF48452">
    <property type="entry name" value="TPR-like"/>
    <property type="match status" value="2"/>
</dbReference>
<dbReference type="AlphaFoldDB" id="A0A244CW82"/>
<dbReference type="GO" id="GO:0000160">
    <property type="term" value="P:phosphorelay signal transduction system"/>
    <property type="evidence" value="ECO:0007669"/>
    <property type="project" value="InterPro"/>
</dbReference>
<organism evidence="4 5">
    <name type="scientific">Pseudoalteromonas ulvae</name>
    <dbReference type="NCBI Taxonomy" id="107327"/>
    <lineage>
        <taxon>Bacteria</taxon>
        <taxon>Pseudomonadati</taxon>
        <taxon>Pseudomonadota</taxon>
        <taxon>Gammaproteobacteria</taxon>
        <taxon>Alteromonadales</taxon>
        <taxon>Pseudoalteromonadaceae</taxon>
        <taxon>Pseudoalteromonas</taxon>
    </lineage>
</organism>
<dbReference type="SUPFAM" id="SSF52172">
    <property type="entry name" value="CheY-like"/>
    <property type="match status" value="1"/>
</dbReference>
<dbReference type="Proteomes" id="UP000194841">
    <property type="component" value="Unassembled WGS sequence"/>
</dbReference>
<reference evidence="4 5" key="1">
    <citation type="submission" date="2017-02" db="EMBL/GenBank/DDBJ databases">
        <title>Pseudoalteromonas ulvae TC14 Genome.</title>
        <authorList>
            <person name="Molmeret M."/>
        </authorList>
    </citation>
    <scope>NUCLEOTIDE SEQUENCE [LARGE SCALE GENOMIC DNA]</scope>
    <source>
        <strain evidence="4">TC14</strain>
    </source>
</reference>
<feature type="modified residue" description="4-aspartylphosphate" evidence="1">
    <location>
        <position position="62"/>
    </location>
</feature>
<evidence type="ECO:0000256" key="2">
    <source>
        <dbReference type="PROSITE-ProRule" id="PRU00339"/>
    </source>
</evidence>
<comment type="caution">
    <text evidence="4">The sequence shown here is derived from an EMBL/GenBank/DDBJ whole genome shotgun (WGS) entry which is preliminary data.</text>
</comment>
<accession>A0A244CW82</accession>
<evidence type="ECO:0000259" key="3">
    <source>
        <dbReference type="PROSITE" id="PS50110"/>
    </source>
</evidence>
<dbReference type="InterPro" id="IPR052048">
    <property type="entry name" value="ST_Response_Regulator"/>
</dbReference>
<dbReference type="InterPro" id="IPR011006">
    <property type="entry name" value="CheY-like_superfamily"/>
</dbReference>
<evidence type="ECO:0000256" key="1">
    <source>
        <dbReference type="PROSITE-ProRule" id="PRU00169"/>
    </source>
</evidence>
<feature type="repeat" description="TPR" evidence="2">
    <location>
        <begin position="436"/>
        <end position="469"/>
    </location>
</feature>
<dbReference type="PANTHER" id="PTHR43228">
    <property type="entry name" value="TWO-COMPONENT RESPONSE REGULATOR"/>
    <property type="match status" value="1"/>
</dbReference>
<proteinExistence type="predicted"/>
<dbReference type="SMART" id="SM00448">
    <property type="entry name" value="REC"/>
    <property type="match status" value="1"/>
</dbReference>
<gene>
    <name evidence="4" type="ORF">B1199_05500</name>
</gene>
<dbReference type="Gene3D" id="3.40.50.2300">
    <property type="match status" value="1"/>
</dbReference>
<dbReference type="PANTHER" id="PTHR43228:SF1">
    <property type="entry name" value="TWO-COMPONENT RESPONSE REGULATOR ARR22"/>
    <property type="match status" value="1"/>
</dbReference>
<evidence type="ECO:0000313" key="5">
    <source>
        <dbReference type="Proteomes" id="UP000194841"/>
    </source>
</evidence>
<dbReference type="InterPro" id="IPR011990">
    <property type="entry name" value="TPR-like_helical_dom_sf"/>
</dbReference>
<dbReference type="EMBL" id="MWPV01000001">
    <property type="protein sequence ID" value="OUL59686.1"/>
    <property type="molecule type" value="Genomic_DNA"/>
</dbReference>
<dbReference type="PROSITE" id="PS50110">
    <property type="entry name" value="RESPONSE_REGULATORY"/>
    <property type="match status" value="1"/>
</dbReference>
<dbReference type="InterPro" id="IPR001789">
    <property type="entry name" value="Sig_transdc_resp-reg_receiver"/>
</dbReference>
<keyword evidence="1" id="KW-0597">Phosphoprotein</keyword>
<dbReference type="InterPro" id="IPR019734">
    <property type="entry name" value="TPR_rpt"/>
</dbReference>
<dbReference type="Pfam" id="PF00072">
    <property type="entry name" value="Response_reg"/>
    <property type="match status" value="1"/>
</dbReference>
<keyword evidence="5" id="KW-1185">Reference proteome</keyword>
<feature type="domain" description="Response regulatory" evidence="3">
    <location>
        <begin position="12"/>
        <end position="131"/>
    </location>
</feature>
<dbReference type="SMART" id="SM00028">
    <property type="entry name" value="TPR"/>
    <property type="match status" value="3"/>
</dbReference>
<keyword evidence="2" id="KW-0802">TPR repeat</keyword>
<dbReference type="OrthoDB" id="7298659at2"/>
<dbReference type="Gene3D" id="1.25.40.10">
    <property type="entry name" value="Tetratricopeptide repeat domain"/>
    <property type="match status" value="2"/>
</dbReference>
<evidence type="ECO:0000313" key="4">
    <source>
        <dbReference type="EMBL" id="OUL59686.1"/>
    </source>
</evidence>
<sequence>MNNPLQRYTNLKFLVVDDFSDFRQSIKQMVESFGVKHVDTCSEGEEAIRKYAEHQHQVVLVDYNLGDGLSGLQVLEELNYRQLLKPGTLYILITGETAMELVMGALEYRPDDYLAKPFTKNILKTRLDKLVQLQEVFQPVHSALAKGKNITAIELCDSLMQKNKRLSMQCLRLKGDIYLKSGLYPKAINVFKTVIEQHELTWAQMGLARAYSGINQLADVQTICKKIISKNKYALEAYDLLAESDCAMGNFEHAYTLLKTACDLSPNTLIRQRKLGQLALRYLELETALNAFKRVIGLGRYSIKIRPDDFVTLLQTMLQIQFGSYGSLSLRVPKDYASLYREINRKYPNDIQLSLVVNLHQILLKYLSNDKGTALSEMEIQLQKCHSLPDTLKPYLINEITFVGQRLDEPELKQSISNQFLAHQAEQFTQENIDKANNYNRQGMLKFKEKDYLTAKKAFKTALINSPSNVNIALNLLQCLYRLAADKQFKQVEPSLITLCAQSLESIDPGDHRFAHSQNLFNHLKALLATKV</sequence>
<dbReference type="PROSITE" id="PS50005">
    <property type="entry name" value="TPR"/>
    <property type="match status" value="1"/>
</dbReference>
<dbReference type="RefSeq" id="WP_086743076.1">
    <property type="nucleotide sequence ID" value="NZ_MWPV01000001.1"/>
</dbReference>
<name>A0A244CW82_PSEDV</name>
<protein>
    <recommendedName>
        <fullName evidence="3">Response regulatory domain-containing protein</fullName>
    </recommendedName>
</protein>